<keyword evidence="3" id="KW-1185">Reference proteome</keyword>
<organism evidence="2 3">
    <name type="scientific">Sneathiella chungangensis</name>
    <dbReference type="NCBI Taxonomy" id="1418234"/>
    <lineage>
        <taxon>Bacteria</taxon>
        <taxon>Pseudomonadati</taxon>
        <taxon>Pseudomonadota</taxon>
        <taxon>Alphaproteobacteria</taxon>
        <taxon>Sneathiellales</taxon>
        <taxon>Sneathiellaceae</taxon>
        <taxon>Sneathiella</taxon>
    </lineage>
</organism>
<dbReference type="Gene3D" id="1.20.144.10">
    <property type="entry name" value="Phosphatidic acid phosphatase type 2/haloperoxidase"/>
    <property type="match status" value="1"/>
</dbReference>
<comment type="caution">
    <text evidence="2">The sequence shown here is derived from an EMBL/GenBank/DDBJ whole genome shotgun (WGS) entry which is preliminary data.</text>
</comment>
<dbReference type="PIRSF" id="PIRSF000897">
    <property type="entry name" value="Acid_Ptase_ClsA"/>
    <property type="match status" value="1"/>
</dbReference>
<evidence type="ECO:0000313" key="3">
    <source>
        <dbReference type="Proteomes" id="UP000445696"/>
    </source>
</evidence>
<evidence type="ECO:0000313" key="2">
    <source>
        <dbReference type="EMBL" id="MZR20962.1"/>
    </source>
</evidence>
<proteinExistence type="predicted"/>
<dbReference type="GO" id="GO:0030288">
    <property type="term" value="C:outer membrane-bounded periplasmic space"/>
    <property type="evidence" value="ECO:0007669"/>
    <property type="project" value="InterPro"/>
</dbReference>
<gene>
    <name evidence="2" type="ORF">GQF03_01300</name>
</gene>
<dbReference type="AlphaFoldDB" id="A0A845MAI9"/>
<dbReference type="Proteomes" id="UP000445696">
    <property type="component" value="Unassembled WGS sequence"/>
</dbReference>
<accession>A0A845MAI9</accession>
<dbReference type="InterPro" id="IPR001011">
    <property type="entry name" value="Acid_Pase_classA_bac"/>
</dbReference>
<feature type="domain" description="Phosphatidic acid phosphatase type 2/haloperoxidase" evidence="1">
    <location>
        <begin position="119"/>
        <end position="214"/>
    </location>
</feature>
<dbReference type="SUPFAM" id="SSF48317">
    <property type="entry name" value="Acid phosphatase/Vanadium-dependent haloperoxidase"/>
    <property type="match status" value="1"/>
</dbReference>
<sequence length="228" mass="25076">MTFFTRIAAVASILVIAIFAGVVADDSGGEKYFPDGAVDAEALIPPPPPLGSPAFNEAMTVVLWMQRIRTPEDIVFVEKSLNFDRFIPILGNDLDAFDREALEEILDDAIDEVREEYDAIKERYDYPRPFQVNDAVKPVGDARTVASYPSGHSIRATVYARLLADLFPAHASELTEFGKQIGYGRVTGGLHYPQDVLSGQILGNAFADVILQQPAFEEAVQQIRSAKD</sequence>
<dbReference type="RefSeq" id="WP_161337378.1">
    <property type="nucleotide sequence ID" value="NZ_JBHSDG010000002.1"/>
</dbReference>
<evidence type="ECO:0000259" key="1">
    <source>
        <dbReference type="Pfam" id="PF01569"/>
    </source>
</evidence>
<dbReference type="EMBL" id="WTVA01000001">
    <property type="protein sequence ID" value="MZR20962.1"/>
    <property type="molecule type" value="Genomic_DNA"/>
</dbReference>
<dbReference type="OrthoDB" id="9780507at2"/>
<dbReference type="InterPro" id="IPR036938">
    <property type="entry name" value="PAP2/HPO_sf"/>
</dbReference>
<reference evidence="2 3" key="1">
    <citation type="journal article" date="2014" name="Int. J. Syst. Evol. Microbiol.">
        <title>Sneathiella chungangensis sp. nov., isolated from a marine sand, and emended description of the genus Sneathiella.</title>
        <authorList>
            <person name="Siamphan C."/>
            <person name="Kim H."/>
            <person name="Lee J.S."/>
            <person name="Kim W."/>
        </authorList>
    </citation>
    <scope>NUCLEOTIDE SEQUENCE [LARGE SCALE GENOMIC DNA]</scope>
    <source>
        <strain evidence="2 3">KCTC 32476</strain>
    </source>
</reference>
<protein>
    <submittedName>
        <fullName evidence="2">Phosphatase PAP2 family protein</fullName>
    </submittedName>
</protein>
<name>A0A845MAI9_9PROT</name>
<dbReference type="GO" id="GO:0003993">
    <property type="term" value="F:acid phosphatase activity"/>
    <property type="evidence" value="ECO:0007669"/>
    <property type="project" value="InterPro"/>
</dbReference>
<dbReference type="InterPro" id="IPR000326">
    <property type="entry name" value="PAP2/HPO"/>
</dbReference>
<dbReference type="Pfam" id="PF01569">
    <property type="entry name" value="PAP2"/>
    <property type="match status" value="1"/>
</dbReference>